<reference evidence="2" key="1">
    <citation type="submission" date="2018-04" db="EMBL/GenBank/DDBJ databases">
        <title>Draft Genome Sequences of Chryseobacterium lactis NCTC11390T isolated from milk, Chryseobacterium oncorhynchi 701B-08T from rainbow trout, and Chryseobacterium viscerum 687B-08T from diseased fish.</title>
        <authorList>
            <person name="Jeong J.-J."/>
            <person name="Lee Y.J."/>
            <person name="Pathiraja D."/>
            <person name="Park B."/>
            <person name="Choi I.-G."/>
            <person name="Kim K.D."/>
        </authorList>
    </citation>
    <scope>NUCLEOTIDE SEQUENCE [LARGE SCALE GENOMIC DNA]</scope>
    <source>
        <strain evidence="2">701B-08</strain>
    </source>
</reference>
<dbReference type="Proteomes" id="UP000236182">
    <property type="component" value="Unassembled WGS sequence"/>
</dbReference>
<feature type="chain" id="PRO_5016360234" description="C1q domain-containing protein" evidence="1">
    <location>
        <begin position="20"/>
        <end position="248"/>
    </location>
</feature>
<evidence type="ECO:0008006" key="4">
    <source>
        <dbReference type="Google" id="ProtNLM"/>
    </source>
</evidence>
<dbReference type="AlphaFoldDB" id="A0A316WXQ2"/>
<feature type="signal peptide" evidence="1">
    <location>
        <begin position="1"/>
        <end position="19"/>
    </location>
</feature>
<gene>
    <name evidence="2" type="ORF">C1638_005750</name>
</gene>
<keyword evidence="3" id="KW-1185">Reference proteome</keyword>
<name>A0A316WXQ2_9FLAO</name>
<dbReference type="EMBL" id="PPEI02000002">
    <property type="protein sequence ID" value="PWN65889.1"/>
    <property type="molecule type" value="Genomic_DNA"/>
</dbReference>
<keyword evidence="1" id="KW-0732">Signal</keyword>
<protein>
    <recommendedName>
        <fullName evidence="4">C1q domain-containing protein</fullName>
    </recommendedName>
</protein>
<evidence type="ECO:0000256" key="1">
    <source>
        <dbReference type="SAM" id="SignalP"/>
    </source>
</evidence>
<comment type="caution">
    <text evidence="2">The sequence shown here is derived from an EMBL/GenBank/DDBJ whole genome shotgun (WGS) entry which is preliminary data.</text>
</comment>
<evidence type="ECO:0000313" key="2">
    <source>
        <dbReference type="EMBL" id="PWN65889.1"/>
    </source>
</evidence>
<evidence type="ECO:0000313" key="3">
    <source>
        <dbReference type="Proteomes" id="UP000236182"/>
    </source>
</evidence>
<proteinExistence type="predicted"/>
<organism evidence="2 3">
    <name type="scientific">Chryseobacterium oncorhynchi</name>
    <dbReference type="NCBI Taxonomy" id="741074"/>
    <lineage>
        <taxon>Bacteria</taxon>
        <taxon>Pseudomonadati</taxon>
        <taxon>Bacteroidota</taxon>
        <taxon>Flavobacteriia</taxon>
        <taxon>Flavobacteriales</taxon>
        <taxon>Weeksellaceae</taxon>
        <taxon>Chryseobacterium group</taxon>
        <taxon>Chryseobacterium</taxon>
    </lineage>
</organism>
<sequence>MKKNLILLAGVLLSNTTFSQIGINTLTPQKQLHVNGSLQVTNEINVGGNANTAGNAGTLGQYLVSNGPGVAPSWQTFAGIVPNANGSVIAVNGQLLVAQEITVQLSSDFTAPSPAAFPIGNLNVEIIDNDNTYVGTATSNSFTVNASGVYQVIMNMQISNTNSGNPVVGIWDDTLGSWVARVNDRIQTPTATDTVLQTFTLITSINMDSTHTYSFRVASNGTATVIKALSTGTTGSGPVSQVTIKRLK</sequence>
<accession>A0A316WXQ2</accession>